<organism evidence="2 3">
    <name type="scientific">Bordetella genomosp. 9</name>
    <dbReference type="NCBI Taxonomy" id="1416803"/>
    <lineage>
        <taxon>Bacteria</taxon>
        <taxon>Pseudomonadati</taxon>
        <taxon>Pseudomonadota</taxon>
        <taxon>Betaproteobacteria</taxon>
        <taxon>Burkholderiales</taxon>
        <taxon>Alcaligenaceae</taxon>
        <taxon>Bordetella</taxon>
    </lineage>
</organism>
<dbReference type="AlphaFoldDB" id="A0A1W6Z1G1"/>
<feature type="region of interest" description="Disordered" evidence="1">
    <location>
        <begin position="1"/>
        <end position="25"/>
    </location>
</feature>
<evidence type="ECO:0000256" key="1">
    <source>
        <dbReference type="SAM" id="MobiDB-lite"/>
    </source>
</evidence>
<sequence>MAAAADAAATIATSQPMDAEAPPAWPDAGAVEELLRRETRAALAMQRRRERMNEIRLDASAPNGARTAGVAEPAGERKAASGDADGDGPASRIDLAAIYGVGKRLHVEILHNGRRLRYRHGKKWPDEAPDGAGAYALRAIEGSCVRLDRTGDQRRVCLTRVE</sequence>
<proteinExistence type="predicted"/>
<feature type="region of interest" description="Disordered" evidence="1">
    <location>
        <begin position="54"/>
        <end position="90"/>
    </location>
</feature>
<dbReference type="Proteomes" id="UP000194139">
    <property type="component" value="Chromosome"/>
</dbReference>
<feature type="compositionally biased region" description="Low complexity" evidence="1">
    <location>
        <begin position="1"/>
        <end position="13"/>
    </location>
</feature>
<protein>
    <submittedName>
        <fullName evidence="2">Uncharacterized protein</fullName>
    </submittedName>
</protein>
<accession>A0A1W6Z1G1</accession>
<name>A0A1W6Z1G1_9BORD</name>
<gene>
    <name evidence="2" type="ORF">CAL13_14080</name>
</gene>
<keyword evidence="3" id="KW-1185">Reference proteome</keyword>
<reference evidence="2 3" key="1">
    <citation type="submission" date="2017-05" db="EMBL/GenBank/DDBJ databases">
        <title>Complete and WGS of Bordetella genogroups.</title>
        <authorList>
            <person name="Spilker T."/>
            <person name="LiPuma J."/>
        </authorList>
    </citation>
    <scope>NUCLEOTIDE SEQUENCE [LARGE SCALE GENOMIC DNA]</scope>
    <source>
        <strain evidence="2 3">AU17164</strain>
    </source>
</reference>
<evidence type="ECO:0000313" key="2">
    <source>
        <dbReference type="EMBL" id="ARP87207.1"/>
    </source>
</evidence>
<dbReference type="RefSeq" id="WP_086057956.1">
    <property type="nucleotide sequence ID" value="NZ_CP021109.1"/>
</dbReference>
<evidence type="ECO:0000313" key="3">
    <source>
        <dbReference type="Proteomes" id="UP000194139"/>
    </source>
</evidence>
<dbReference type="EMBL" id="CP021109">
    <property type="protein sequence ID" value="ARP87207.1"/>
    <property type="molecule type" value="Genomic_DNA"/>
</dbReference>